<dbReference type="AlphaFoldDB" id="A0A1G2S947"/>
<dbReference type="Proteomes" id="UP000179118">
    <property type="component" value="Unassembled WGS sequence"/>
</dbReference>
<evidence type="ECO:0000313" key="7">
    <source>
        <dbReference type="EMBL" id="OHA81199.1"/>
    </source>
</evidence>
<protein>
    <recommendedName>
        <fullName evidence="6">Cation efflux protein transmembrane domain-containing protein</fullName>
    </recommendedName>
</protein>
<feature type="transmembrane region" description="Helical" evidence="5">
    <location>
        <begin position="122"/>
        <end position="141"/>
    </location>
</feature>
<dbReference type="Pfam" id="PF01545">
    <property type="entry name" value="Cation_efflux"/>
    <property type="match status" value="1"/>
</dbReference>
<dbReference type="GO" id="GO:0005385">
    <property type="term" value="F:zinc ion transmembrane transporter activity"/>
    <property type="evidence" value="ECO:0007669"/>
    <property type="project" value="TreeGrafter"/>
</dbReference>
<dbReference type="SUPFAM" id="SSF161111">
    <property type="entry name" value="Cation efflux protein transmembrane domain-like"/>
    <property type="match status" value="1"/>
</dbReference>
<dbReference type="InterPro" id="IPR002524">
    <property type="entry name" value="Cation_efflux"/>
</dbReference>
<evidence type="ECO:0000256" key="5">
    <source>
        <dbReference type="SAM" id="Phobius"/>
    </source>
</evidence>
<comment type="subcellular location">
    <subcellularLocation>
        <location evidence="1">Membrane</location>
        <topology evidence="1">Multi-pass membrane protein</topology>
    </subcellularLocation>
</comment>
<evidence type="ECO:0000256" key="2">
    <source>
        <dbReference type="ARBA" id="ARBA00022692"/>
    </source>
</evidence>
<gene>
    <name evidence="7" type="ORF">A3D51_01185</name>
</gene>
<dbReference type="InterPro" id="IPR027469">
    <property type="entry name" value="Cation_efflux_TMD_sf"/>
</dbReference>
<proteinExistence type="predicted"/>
<dbReference type="Gene3D" id="1.20.1510.10">
    <property type="entry name" value="Cation efflux protein transmembrane domain"/>
    <property type="match status" value="1"/>
</dbReference>
<evidence type="ECO:0000256" key="3">
    <source>
        <dbReference type="ARBA" id="ARBA00022989"/>
    </source>
</evidence>
<dbReference type="GO" id="GO:0005886">
    <property type="term" value="C:plasma membrane"/>
    <property type="evidence" value="ECO:0007669"/>
    <property type="project" value="TreeGrafter"/>
</dbReference>
<dbReference type="EMBL" id="MHUT01000010">
    <property type="protein sequence ID" value="OHA81199.1"/>
    <property type="molecule type" value="Genomic_DNA"/>
</dbReference>
<keyword evidence="2 5" id="KW-0812">Transmembrane</keyword>
<feature type="transmembrane region" description="Helical" evidence="5">
    <location>
        <begin position="51"/>
        <end position="69"/>
    </location>
</feature>
<reference evidence="7 8" key="1">
    <citation type="journal article" date="2016" name="Nat. Commun.">
        <title>Thousands of microbial genomes shed light on interconnected biogeochemical processes in an aquifer system.</title>
        <authorList>
            <person name="Anantharaman K."/>
            <person name="Brown C.T."/>
            <person name="Hug L.A."/>
            <person name="Sharon I."/>
            <person name="Castelle C.J."/>
            <person name="Probst A.J."/>
            <person name="Thomas B.C."/>
            <person name="Singh A."/>
            <person name="Wilkins M.J."/>
            <person name="Karaoz U."/>
            <person name="Brodie E.L."/>
            <person name="Williams K.H."/>
            <person name="Hubbard S.S."/>
            <person name="Banfield J.F."/>
        </authorList>
    </citation>
    <scope>NUCLEOTIDE SEQUENCE [LARGE SCALE GENOMIC DNA]</scope>
</reference>
<organism evidence="7 8">
    <name type="scientific">Candidatus Yonathbacteria bacterium RIFCSPHIGHO2_02_FULL_44_14</name>
    <dbReference type="NCBI Taxonomy" id="1802724"/>
    <lineage>
        <taxon>Bacteria</taxon>
        <taxon>Candidatus Yonathiibacteriota</taxon>
    </lineage>
</organism>
<evidence type="ECO:0000256" key="1">
    <source>
        <dbReference type="ARBA" id="ARBA00004141"/>
    </source>
</evidence>
<keyword evidence="4 5" id="KW-0472">Membrane</keyword>
<dbReference type="InterPro" id="IPR058533">
    <property type="entry name" value="Cation_efflux_TM"/>
</dbReference>
<feature type="transmembrane region" description="Helical" evidence="5">
    <location>
        <begin position="81"/>
        <end position="101"/>
    </location>
</feature>
<dbReference type="PANTHER" id="PTHR11562">
    <property type="entry name" value="CATION EFFLUX PROTEIN/ ZINC TRANSPORTER"/>
    <property type="match status" value="1"/>
</dbReference>
<accession>A0A1G2S947</accession>
<feature type="domain" description="Cation efflux protein transmembrane" evidence="6">
    <location>
        <begin position="2"/>
        <end position="164"/>
    </location>
</feature>
<evidence type="ECO:0000259" key="6">
    <source>
        <dbReference type="Pfam" id="PF01545"/>
    </source>
</evidence>
<sequence length="190" mass="21684">MFELVGGLFSNSMALISDAFHVLADGTENMINVFVSRLSRTKRDEERVRKIGGAISGYLLLFMGALIVYEGWERLVEPHEVRWYMTFIAIVGLGVNLRQRWIHNQALPEHRNNQHFWQDRHLWSDILASIAVIIGGLIMLVSDGLYWIDGALSIAIGIWIVFLTGAKLFGFELHSHSHDHNDGHKCDHKH</sequence>
<comment type="caution">
    <text evidence="7">The sequence shown here is derived from an EMBL/GenBank/DDBJ whole genome shotgun (WGS) entry which is preliminary data.</text>
</comment>
<evidence type="ECO:0000313" key="8">
    <source>
        <dbReference type="Proteomes" id="UP000179118"/>
    </source>
</evidence>
<feature type="transmembrane region" description="Helical" evidence="5">
    <location>
        <begin position="147"/>
        <end position="169"/>
    </location>
</feature>
<dbReference type="InterPro" id="IPR050681">
    <property type="entry name" value="CDF/SLC30A"/>
</dbReference>
<dbReference type="NCBIfam" id="TIGR01297">
    <property type="entry name" value="CDF"/>
    <property type="match status" value="1"/>
</dbReference>
<evidence type="ECO:0000256" key="4">
    <source>
        <dbReference type="ARBA" id="ARBA00023136"/>
    </source>
</evidence>
<name>A0A1G2S947_9BACT</name>
<keyword evidence="3 5" id="KW-1133">Transmembrane helix</keyword>
<dbReference type="PANTHER" id="PTHR11562:SF17">
    <property type="entry name" value="RE54080P-RELATED"/>
    <property type="match status" value="1"/>
</dbReference>